<organism evidence="1 2">
    <name type="scientific">Streptomyces lincolnensis</name>
    <dbReference type="NCBI Taxonomy" id="1915"/>
    <lineage>
        <taxon>Bacteria</taxon>
        <taxon>Bacillati</taxon>
        <taxon>Actinomycetota</taxon>
        <taxon>Actinomycetes</taxon>
        <taxon>Kitasatosporales</taxon>
        <taxon>Streptomycetaceae</taxon>
        <taxon>Streptomyces</taxon>
    </lineage>
</organism>
<evidence type="ECO:0000313" key="2">
    <source>
        <dbReference type="Proteomes" id="UP000092598"/>
    </source>
</evidence>
<dbReference type="AlphaFoldDB" id="A0A1B1M165"/>
<accession>A0A1B1M165</accession>
<sequence length="103" mass="11501">MDAVIGHLAEDVERNKQTPKGEITLFDLPADTVKMLTWYIQHHPDSTASILGTICFEAHVRLELDPAQVGAVLRHSFHMDSGLGQDLINRLMDMALPPSARKR</sequence>
<proteinExistence type="predicted"/>
<dbReference type="Proteomes" id="UP000092598">
    <property type="component" value="Chromosome"/>
</dbReference>
<evidence type="ECO:0000313" key="1">
    <source>
        <dbReference type="EMBL" id="ANS62355.1"/>
    </source>
</evidence>
<name>A0A1B1M165_STRLN</name>
<dbReference type="RefSeq" id="WP_067425344.1">
    <property type="nucleotide sequence ID" value="NZ_CP016438.1"/>
</dbReference>
<protein>
    <submittedName>
        <fullName evidence="1">Uncharacterized protein</fullName>
    </submittedName>
</protein>
<dbReference type="KEGG" id="sls:SLINC_0131"/>
<keyword evidence="2" id="KW-1185">Reference proteome</keyword>
<reference evidence="1 2" key="1">
    <citation type="submission" date="2016-07" db="EMBL/GenBank/DDBJ databases">
        <title>Enhancement of antibiotic productionsby engineered nitrateutilization in actinobacteria.</title>
        <authorList>
            <person name="Meng S.C."/>
        </authorList>
    </citation>
    <scope>NUCLEOTIDE SEQUENCE [LARGE SCALE GENOMIC DNA]</scope>
    <source>
        <strain evidence="1 2">NRRL 2936</strain>
    </source>
</reference>
<gene>
    <name evidence="1" type="ORF">SLINC_0131</name>
</gene>
<dbReference type="EMBL" id="CP016438">
    <property type="protein sequence ID" value="ANS62355.1"/>
    <property type="molecule type" value="Genomic_DNA"/>
</dbReference>
<dbReference type="OrthoDB" id="4571714at2"/>